<name>A0A9P6IJS7_9FUNG</name>
<evidence type="ECO:0000256" key="1">
    <source>
        <dbReference type="SAM" id="MobiDB-lite"/>
    </source>
</evidence>
<dbReference type="AlphaFoldDB" id="A0A9P6IJS7"/>
<comment type="caution">
    <text evidence="2">The sequence shown here is derived from an EMBL/GenBank/DDBJ whole genome shotgun (WGS) entry which is preliminary data.</text>
</comment>
<organism evidence="2 3">
    <name type="scientific">Modicella reniformis</name>
    <dbReference type="NCBI Taxonomy" id="1440133"/>
    <lineage>
        <taxon>Eukaryota</taxon>
        <taxon>Fungi</taxon>
        <taxon>Fungi incertae sedis</taxon>
        <taxon>Mucoromycota</taxon>
        <taxon>Mortierellomycotina</taxon>
        <taxon>Mortierellomycetes</taxon>
        <taxon>Mortierellales</taxon>
        <taxon>Mortierellaceae</taxon>
        <taxon>Modicella</taxon>
    </lineage>
</organism>
<keyword evidence="3" id="KW-1185">Reference proteome</keyword>
<sequence>MDPDIRGDTTTCTGTSGPAETSESTATTTTTAIPTTTTATTSTSAAAAASTEDDASPPNSPKDEAAYPHHVIFVVHGMGRQLEEHGAYERNVAYLVENTKTVLQSTYHDLKTDVHIIPTEWHAKLHTLVDDRMSLTALKTVPK</sequence>
<feature type="non-terminal residue" evidence="2">
    <location>
        <position position="1"/>
    </location>
</feature>
<dbReference type="EMBL" id="JAAAHW010011456">
    <property type="protein sequence ID" value="KAF9919663.1"/>
    <property type="molecule type" value="Genomic_DNA"/>
</dbReference>
<dbReference type="OrthoDB" id="431378at2759"/>
<feature type="compositionally biased region" description="Low complexity" evidence="1">
    <location>
        <begin position="13"/>
        <end position="50"/>
    </location>
</feature>
<evidence type="ECO:0000313" key="2">
    <source>
        <dbReference type="EMBL" id="KAF9919663.1"/>
    </source>
</evidence>
<accession>A0A9P6IJS7</accession>
<gene>
    <name evidence="2" type="ORF">BGZ65_011922</name>
</gene>
<dbReference type="Proteomes" id="UP000749646">
    <property type="component" value="Unassembled WGS sequence"/>
</dbReference>
<reference evidence="2" key="1">
    <citation type="journal article" date="2020" name="Fungal Divers.">
        <title>Resolving the Mortierellaceae phylogeny through synthesis of multi-gene phylogenetics and phylogenomics.</title>
        <authorList>
            <person name="Vandepol N."/>
            <person name="Liber J."/>
            <person name="Desiro A."/>
            <person name="Na H."/>
            <person name="Kennedy M."/>
            <person name="Barry K."/>
            <person name="Grigoriev I.V."/>
            <person name="Miller A.N."/>
            <person name="O'Donnell K."/>
            <person name="Stajich J.E."/>
            <person name="Bonito G."/>
        </authorList>
    </citation>
    <scope>NUCLEOTIDE SEQUENCE</scope>
    <source>
        <strain evidence="2">MES-2147</strain>
    </source>
</reference>
<protein>
    <submittedName>
        <fullName evidence="2">Uncharacterized protein</fullName>
    </submittedName>
</protein>
<feature type="region of interest" description="Disordered" evidence="1">
    <location>
        <begin position="1"/>
        <end position="67"/>
    </location>
</feature>
<proteinExistence type="predicted"/>
<evidence type="ECO:0000313" key="3">
    <source>
        <dbReference type="Proteomes" id="UP000749646"/>
    </source>
</evidence>